<accession>A0A0N4U3U2</accession>
<evidence type="ECO:0000313" key="7">
    <source>
        <dbReference type="EMBL" id="VDN55793.1"/>
    </source>
</evidence>
<keyword evidence="6" id="KW-0813">Transport</keyword>
<dbReference type="PANTHER" id="PTHR46181:SF3">
    <property type="entry name" value="MITOCHONDRIAL GLYCINE TRANSPORTER"/>
    <property type="match status" value="1"/>
</dbReference>
<organism evidence="8 10">
    <name type="scientific">Dracunculus medinensis</name>
    <name type="common">Guinea worm</name>
    <dbReference type="NCBI Taxonomy" id="318479"/>
    <lineage>
        <taxon>Eukaryota</taxon>
        <taxon>Metazoa</taxon>
        <taxon>Ecdysozoa</taxon>
        <taxon>Nematoda</taxon>
        <taxon>Chromadorea</taxon>
        <taxon>Rhabditida</taxon>
        <taxon>Spirurina</taxon>
        <taxon>Dracunculoidea</taxon>
        <taxon>Dracunculidae</taxon>
        <taxon>Dracunculus</taxon>
    </lineage>
</organism>
<evidence type="ECO:0000313" key="9">
    <source>
        <dbReference type="Proteomes" id="UP000274756"/>
    </source>
</evidence>
<protein>
    <submittedName>
        <fullName evidence="10">Solute carrier family 25 member 51</fullName>
    </submittedName>
</protein>
<comment type="similarity">
    <text evidence="2 6">Belongs to the mitochondrial carrier (TC 2.A.29) family.</text>
</comment>
<evidence type="ECO:0000313" key="8">
    <source>
        <dbReference type="Proteomes" id="UP000038040"/>
    </source>
</evidence>
<dbReference type="OrthoDB" id="1924968at2759"/>
<evidence type="ECO:0000256" key="5">
    <source>
        <dbReference type="PROSITE-ProRule" id="PRU00282"/>
    </source>
</evidence>
<name>A0A0N4U3U2_DRAME</name>
<keyword evidence="4 5" id="KW-0472">Membrane</keyword>
<dbReference type="Pfam" id="PF00153">
    <property type="entry name" value="Mito_carr"/>
    <property type="match status" value="2"/>
</dbReference>
<dbReference type="WBParaSite" id="DME_0000140601-mRNA-1">
    <property type="protein sequence ID" value="DME_0000140601-mRNA-1"/>
    <property type="gene ID" value="DME_0000140601"/>
</dbReference>
<dbReference type="InterPro" id="IPR018108">
    <property type="entry name" value="MCP_transmembrane"/>
</dbReference>
<dbReference type="SUPFAM" id="SSF103506">
    <property type="entry name" value="Mitochondrial carrier"/>
    <property type="match status" value="1"/>
</dbReference>
<dbReference type="PANTHER" id="PTHR46181">
    <property type="entry name" value="MITOCHONDRIAL GLYCINE TRANSPORTER"/>
    <property type="match status" value="1"/>
</dbReference>
<keyword evidence="3 5" id="KW-0812">Transmembrane</keyword>
<dbReference type="GO" id="GO:0016020">
    <property type="term" value="C:membrane"/>
    <property type="evidence" value="ECO:0007669"/>
    <property type="project" value="UniProtKB-SubCell"/>
</dbReference>
<sequence>MARERVFRNLLRCVLLQPFDRIKTIVQQETTKNLLTIIRVVPGVTLYFNFLNIAQTFVPKDLNAHLSNLFLGFFSRSLVCTLLMPPTVIKTRLESNIYKDSNLFSVAKELVRQYGIAGLFKGSLPTILRDAPFSEGKDFSPLSRFVCGIIAGISACILTQPFDFIKTQMQLYPGKYRSFIQIIEVIYSKGNFSRFFCGFWLRAIRRTLMAAINWTIFDETAVNC</sequence>
<dbReference type="GO" id="GO:0015187">
    <property type="term" value="F:glycine transmembrane transporter activity"/>
    <property type="evidence" value="ECO:0007669"/>
    <property type="project" value="TreeGrafter"/>
</dbReference>
<evidence type="ECO:0000256" key="4">
    <source>
        <dbReference type="ARBA" id="ARBA00023136"/>
    </source>
</evidence>
<dbReference type="InterPro" id="IPR023395">
    <property type="entry name" value="MCP_dom_sf"/>
</dbReference>
<dbReference type="GO" id="GO:0005739">
    <property type="term" value="C:mitochondrion"/>
    <property type="evidence" value="ECO:0007669"/>
    <property type="project" value="TreeGrafter"/>
</dbReference>
<feature type="repeat" description="Solcar" evidence="5">
    <location>
        <begin position="139"/>
        <end position="223"/>
    </location>
</feature>
<comment type="subcellular location">
    <subcellularLocation>
        <location evidence="1">Membrane</location>
        <topology evidence="1">Multi-pass membrane protein</topology>
    </subcellularLocation>
</comment>
<dbReference type="Proteomes" id="UP000274756">
    <property type="component" value="Unassembled WGS sequence"/>
</dbReference>
<dbReference type="EMBL" id="UYYG01001153">
    <property type="protein sequence ID" value="VDN55793.1"/>
    <property type="molecule type" value="Genomic_DNA"/>
</dbReference>
<evidence type="ECO:0000256" key="3">
    <source>
        <dbReference type="ARBA" id="ARBA00022692"/>
    </source>
</evidence>
<evidence type="ECO:0000256" key="6">
    <source>
        <dbReference type="RuleBase" id="RU000488"/>
    </source>
</evidence>
<dbReference type="Proteomes" id="UP000038040">
    <property type="component" value="Unplaced"/>
</dbReference>
<dbReference type="STRING" id="318479.A0A0N4U3U2"/>
<dbReference type="AlphaFoldDB" id="A0A0N4U3U2"/>
<evidence type="ECO:0000256" key="2">
    <source>
        <dbReference type="ARBA" id="ARBA00006375"/>
    </source>
</evidence>
<dbReference type="Gene3D" id="1.50.40.10">
    <property type="entry name" value="Mitochondrial carrier domain"/>
    <property type="match status" value="2"/>
</dbReference>
<reference evidence="10" key="1">
    <citation type="submission" date="2017-02" db="UniProtKB">
        <authorList>
            <consortium name="WormBaseParasite"/>
        </authorList>
    </citation>
    <scope>IDENTIFICATION</scope>
</reference>
<proteinExistence type="inferred from homology"/>
<keyword evidence="9" id="KW-1185">Reference proteome</keyword>
<dbReference type="PROSITE" id="PS50920">
    <property type="entry name" value="SOLCAR"/>
    <property type="match status" value="1"/>
</dbReference>
<dbReference type="GO" id="GO:1904983">
    <property type="term" value="P:glycine import into mitochondrion"/>
    <property type="evidence" value="ECO:0007669"/>
    <property type="project" value="TreeGrafter"/>
</dbReference>
<gene>
    <name evidence="7" type="ORF">DME_LOCUS5766</name>
</gene>
<reference evidence="7 9" key="2">
    <citation type="submission" date="2018-11" db="EMBL/GenBank/DDBJ databases">
        <authorList>
            <consortium name="Pathogen Informatics"/>
        </authorList>
    </citation>
    <scope>NUCLEOTIDE SEQUENCE [LARGE SCALE GENOMIC DNA]</scope>
</reference>
<evidence type="ECO:0000256" key="1">
    <source>
        <dbReference type="ARBA" id="ARBA00004141"/>
    </source>
</evidence>
<evidence type="ECO:0000313" key="10">
    <source>
        <dbReference type="WBParaSite" id="DME_0000140601-mRNA-1"/>
    </source>
</evidence>